<reference evidence="1" key="1">
    <citation type="submission" date="2016-07" db="EMBL/GenBank/DDBJ databases">
        <authorList>
            <person name="Bretaudeau A."/>
        </authorList>
    </citation>
    <scope>NUCLEOTIDE SEQUENCE</scope>
    <source>
        <strain evidence="1">Rice</strain>
        <tissue evidence="1">Whole body</tissue>
    </source>
</reference>
<sequence>MNGSFSDGCAGTSCWYSSGEYNKSSSPTRRGVDAVVDTNAGVAAPTPVSVKFVKAIAYTRGIDAKCQLTKPTVPVLTDVTVCRGTRESPRFVSRNVAHEYEPLAWLETGRVPRQTVKTHDKQQQQKHH</sequence>
<accession>A0A2H1W6T7</accession>
<proteinExistence type="predicted"/>
<gene>
    <name evidence="1" type="ORF">SFRICE_003607</name>
</gene>
<organism evidence="1">
    <name type="scientific">Spodoptera frugiperda</name>
    <name type="common">Fall armyworm</name>
    <dbReference type="NCBI Taxonomy" id="7108"/>
    <lineage>
        <taxon>Eukaryota</taxon>
        <taxon>Metazoa</taxon>
        <taxon>Ecdysozoa</taxon>
        <taxon>Arthropoda</taxon>
        <taxon>Hexapoda</taxon>
        <taxon>Insecta</taxon>
        <taxon>Pterygota</taxon>
        <taxon>Neoptera</taxon>
        <taxon>Endopterygota</taxon>
        <taxon>Lepidoptera</taxon>
        <taxon>Glossata</taxon>
        <taxon>Ditrysia</taxon>
        <taxon>Noctuoidea</taxon>
        <taxon>Noctuidae</taxon>
        <taxon>Amphipyrinae</taxon>
        <taxon>Spodoptera</taxon>
    </lineage>
</organism>
<dbReference type="EMBL" id="ODYU01006706">
    <property type="protein sequence ID" value="SOQ48790.1"/>
    <property type="molecule type" value="Genomic_DNA"/>
</dbReference>
<name>A0A2H1W6T7_SPOFR</name>
<evidence type="ECO:0000313" key="1">
    <source>
        <dbReference type="EMBL" id="SOQ48790.1"/>
    </source>
</evidence>
<protein>
    <submittedName>
        <fullName evidence="1">SFRICE_003607</fullName>
    </submittedName>
</protein>
<dbReference type="AlphaFoldDB" id="A0A2H1W6T7"/>